<protein>
    <recommendedName>
        <fullName evidence="3">SalK</fullName>
    </recommendedName>
</protein>
<accession>A0A1I1ZKY7</accession>
<name>A0A1I1ZKY7_9ACTN</name>
<keyword evidence="2" id="KW-1185">Reference proteome</keyword>
<gene>
    <name evidence="1" type="ORF">SAMN05216574_10370</name>
</gene>
<dbReference type="AlphaFoldDB" id="A0A1I1ZKY7"/>
<evidence type="ECO:0008006" key="3">
    <source>
        <dbReference type="Google" id="ProtNLM"/>
    </source>
</evidence>
<proteinExistence type="predicted"/>
<dbReference type="InterPro" id="IPR054058">
    <property type="entry name" value="HTH_67"/>
</dbReference>
<evidence type="ECO:0000313" key="1">
    <source>
        <dbReference type="EMBL" id="SFE31203.1"/>
    </source>
</evidence>
<dbReference type="Pfam" id="PF21863">
    <property type="entry name" value="HTH_67"/>
    <property type="match status" value="1"/>
</dbReference>
<organism evidence="1 2">
    <name type="scientific">Blastococcus tunisiensis</name>
    <dbReference type="NCBI Taxonomy" id="1798228"/>
    <lineage>
        <taxon>Bacteria</taxon>
        <taxon>Bacillati</taxon>
        <taxon>Actinomycetota</taxon>
        <taxon>Actinomycetes</taxon>
        <taxon>Geodermatophilales</taxon>
        <taxon>Geodermatophilaceae</taxon>
        <taxon>Blastococcus</taxon>
    </lineage>
</organism>
<sequence>MTSPGTARRLWALAEPFHALTYFAQECRDAAGQVGLRGFWNGYFAQRAAPLGAVGPQLVTAVFHNFAPDFVARRVPSIWAEVTPAAALDARVIGVDAAVRRVFGEEWIKVEETVEASELAAAAAAAVDLPGRPLAAANTAVEVPDQPHLRLWQALTTLREHRGDGHTVALVQREVDGVTAHVLAAAAGRSDREWLMRARGWDDAAWDDAVVRLVERGWLAEEELTAEGLATVAAIEADTDRLALGPWLALGDAGCDRLAELLAPVRRAVVAAGDWPAGNPIGAPDAD</sequence>
<evidence type="ECO:0000313" key="2">
    <source>
        <dbReference type="Proteomes" id="UP000198589"/>
    </source>
</evidence>
<reference evidence="2" key="1">
    <citation type="submission" date="2016-10" db="EMBL/GenBank/DDBJ databases">
        <authorList>
            <person name="Varghese N."/>
            <person name="Submissions S."/>
        </authorList>
    </citation>
    <scope>NUCLEOTIDE SEQUENCE [LARGE SCALE GENOMIC DNA]</scope>
    <source>
        <strain evidence="2">DSM 46838</strain>
    </source>
</reference>
<dbReference type="STRING" id="1798228.SAMN05216574_10370"/>
<dbReference type="RefSeq" id="WP_092195640.1">
    <property type="nucleotide sequence ID" value="NZ_FOND01000003.1"/>
</dbReference>
<dbReference type="NCBIfam" id="NF047719">
    <property type="entry name" value="SCO6745_fam_HTH"/>
    <property type="match status" value="1"/>
</dbReference>
<dbReference type="Proteomes" id="UP000198589">
    <property type="component" value="Unassembled WGS sequence"/>
</dbReference>
<dbReference type="OrthoDB" id="157052at2"/>
<dbReference type="EMBL" id="FOND01000003">
    <property type="protein sequence ID" value="SFE31203.1"/>
    <property type="molecule type" value="Genomic_DNA"/>
</dbReference>